<evidence type="ECO:0000256" key="3">
    <source>
        <dbReference type="ARBA" id="ARBA00023274"/>
    </source>
</evidence>
<dbReference type="InterPro" id="IPR022973">
    <property type="entry name" value="Ribosomal_uL10_bac"/>
</dbReference>
<dbReference type="CDD" id="cd05797">
    <property type="entry name" value="Ribosomal_L10"/>
    <property type="match status" value="1"/>
</dbReference>
<proteinExistence type="inferred from homology"/>
<dbReference type="EMBL" id="VSSQ01024713">
    <property type="protein sequence ID" value="MPM72388.1"/>
    <property type="molecule type" value="Genomic_DNA"/>
</dbReference>
<protein>
    <submittedName>
        <fullName evidence="4">50S ribosomal protein L10</fullName>
    </submittedName>
</protein>
<dbReference type="NCBIfam" id="NF000955">
    <property type="entry name" value="PRK00099.1-1"/>
    <property type="match status" value="1"/>
</dbReference>
<comment type="similarity">
    <text evidence="1">Belongs to the universal ribosomal protein uL10 family.</text>
</comment>
<reference evidence="4" key="1">
    <citation type="submission" date="2019-08" db="EMBL/GenBank/DDBJ databases">
        <authorList>
            <person name="Kucharzyk K."/>
            <person name="Murdoch R.W."/>
            <person name="Higgins S."/>
            <person name="Loffler F."/>
        </authorList>
    </citation>
    <scope>NUCLEOTIDE SEQUENCE</scope>
</reference>
<dbReference type="PANTHER" id="PTHR11560">
    <property type="entry name" value="39S RIBOSOMAL PROTEIN L10, MITOCHONDRIAL"/>
    <property type="match status" value="1"/>
</dbReference>
<evidence type="ECO:0000256" key="1">
    <source>
        <dbReference type="ARBA" id="ARBA00008889"/>
    </source>
</evidence>
<dbReference type="InterPro" id="IPR043141">
    <property type="entry name" value="Ribosomal_uL10-like_sf"/>
</dbReference>
<dbReference type="InterPro" id="IPR001790">
    <property type="entry name" value="Ribosomal_uL10"/>
</dbReference>
<keyword evidence="2 4" id="KW-0689">Ribosomal protein</keyword>
<dbReference type="GO" id="GO:1990904">
    <property type="term" value="C:ribonucleoprotein complex"/>
    <property type="evidence" value="ECO:0007669"/>
    <property type="project" value="UniProtKB-KW"/>
</dbReference>
<dbReference type="Gene3D" id="3.30.70.1730">
    <property type="match status" value="1"/>
</dbReference>
<comment type="caution">
    <text evidence="4">The sequence shown here is derived from an EMBL/GenBank/DDBJ whole genome shotgun (WGS) entry which is preliminary data.</text>
</comment>
<keyword evidence="3" id="KW-0687">Ribonucleoprotein</keyword>
<sequence length="173" mass="18549">MRNEKHFLVKEISEKIGSSDYVYFVSFSGLKVKELEELRKQLAAQSACCHILKNTLIKKACELLSITGTESIGLTEGTAMVFGKGDCSAAAKLLVEFGKKNDKLAAKGGYMEGEVLSAAQVGSLADLPSKPVLQAMLLGVLQAPSRNLVSVLNAKAASILNVLNAYKDKVENK</sequence>
<accession>A0A645C4T4</accession>
<dbReference type="SUPFAM" id="SSF160369">
    <property type="entry name" value="Ribosomal protein L10-like"/>
    <property type="match status" value="1"/>
</dbReference>
<dbReference type="Gene3D" id="6.10.250.290">
    <property type="match status" value="1"/>
</dbReference>
<evidence type="ECO:0000313" key="4">
    <source>
        <dbReference type="EMBL" id="MPM72388.1"/>
    </source>
</evidence>
<dbReference type="Pfam" id="PF00466">
    <property type="entry name" value="Ribosomal_L10"/>
    <property type="match status" value="1"/>
</dbReference>
<organism evidence="4">
    <name type="scientific">bioreactor metagenome</name>
    <dbReference type="NCBI Taxonomy" id="1076179"/>
    <lineage>
        <taxon>unclassified sequences</taxon>
        <taxon>metagenomes</taxon>
        <taxon>ecological metagenomes</taxon>
    </lineage>
</organism>
<dbReference type="InterPro" id="IPR047865">
    <property type="entry name" value="Ribosomal_uL10_bac_type"/>
</dbReference>
<gene>
    <name evidence="4" type="primary">rplJ_44</name>
    <name evidence="4" type="ORF">SDC9_119363</name>
</gene>
<evidence type="ECO:0000256" key="2">
    <source>
        <dbReference type="ARBA" id="ARBA00022980"/>
    </source>
</evidence>
<dbReference type="HAMAP" id="MF_00362">
    <property type="entry name" value="Ribosomal_uL10"/>
    <property type="match status" value="1"/>
</dbReference>
<dbReference type="AlphaFoldDB" id="A0A645C4T4"/>
<name>A0A645C4T4_9ZZZZ</name>
<dbReference type="GO" id="GO:0005840">
    <property type="term" value="C:ribosome"/>
    <property type="evidence" value="ECO:0007669"/>
    <property type="project" value="UniProtKB-KW"/>
</dbReference>